<organism evidence="8 9">
    <name type="scientific">Ectopseudomonas mendocina</name>
    <name type="common">Pseudomonas mendocina</name>
    <dbReference type="NCBI Taxonomy" id="300"/>
    <lineage>
        <taxon>Bacteria</taxon>
        <taxon>Pseudomonadati</taxon>
        <taxon>Pseudomonadota</taxon>
        <taxon>Gammaproteobacteria</taxon>
        <taxon>Pseudomonadales</taxon>
        <taxon>Pseudomonadaceae</taxon>
        <taxon>Ectopseudomonas</taxon>
    </lineage>
</organism>
<dbReference type="Proteomes" id="UP001476583">
    <property type="component" value="Chromosome"/>
</dbReference>
<protein>
    <submittedName>
        <fullName evidence="8">CDP-glycerol glycerophosphotransferase family protein</fullName>
    </submittedName>
</protein>
<keyword evidence="4" id="KW-0808">Transferase</keyword>
<dbReference type="InterPro" id="IPR051612">
    <property type="entry name" value="Teichoic_Acid_Biosynth"/>
</dbReference>
<keyword evidence="6 7" id="KW-0472">Membrane</keyword>
<dbReference type="Pfam" id="PF04464">
    <property type="entry name" value="Glyphos_transf"/>
    <property type="match status" value="1"/>
</dbReference>
<comment type="similarity">
    <text evidence="2">Belongs to the CDP-glycerol glycerophosphotransferase family.</text>
</comment>
<evidence type="ECO:0000256" key="4">
    <source>
        <dbReference type="ARBA" id="ARBA00022679"/>
    </source>
</evidence>
<dbReference type="EMBL" id="CP148074">
    <property type="protein sequence ID" value="WXL27258.1"/>
    <property type="molecule type" value="Genomic_DNA"/>
</dbReference>
<evidence type="ECO:0000256" key="1">
    <source>
        <dbReference type="ARBA" id="ARBA00004202"/>
    </source>
</evidence>
<dbReference type="Gene3D" id="3.40.50.12580">
    <property type="match status" value="1"/>
</dbReference>
<name>A0ABZ2RMC5_ECTME</name>
<evidence type="ECO:0000313" key="9">
    <source>
        <dbReference type="Proteomes" id="UP001476583"/>
    </source>
</evidence>
<evidence type="ECO:0000256" key="7">
    <source>
        <dbReference type="SAM" id="Phobius"/>
    </source>
</evidence>
<dbReference type="InterPro" id="IPR043148">
    <property type="entry name" value="TagF_C"/>
</dbReference>
<sequence>MRTFSAISKLFYSVVLVLLLYPIFIVSGFFIRNRKKVVFGCHLSKPAGNIFYYYKHCIEQNSGQYQLVWVASNKESYDFIASKGYPVVYKYSFAGIFWCLTAGYYCYSSYVSDISYFLSKGVRGVNVWHGTPLKKIEFDIDTGIYSLRYKYKWIFKIIQPWIYFRPYKVFVSSRYEEKCFKTAFCISADEMYKTYPPRLMDFERVSMADGYKHILIAPTFRDGAVLEYERLVDFVRLNEFARDNDVVFHVKAHPSDVSLMSLDFSKFDNIHQVDRLVDVYSVVQMMDAVITDYSSIFFDCGYVGVPFFLHCPDVDFYNSNCRGFYFDAKNTLSSVYSEDLDNLLENLSRWLCGDKIEGDVGSGEFLCHSVAESYPLAVFK</sequence>
<proteinExistence type="inferred from homology"/>
<dbReference type="InterPro" id="IPR043149">
    <property type="entry name" value="TagF_N"/>
</dbReference>
<dbReference type="InterPro" id="IPR007554">
    <property type="entry name" value="Glycerophosphate_synth"/>
</dbReference>
<evidence type="ECO:0000313" key="8">
    <source>
        <dbReference type="EMBL" id="WXL27258.1"/>
    </source>
</evidence>
<feature type="transmembrane region" description="Helical" evidence="7">
    <location>
        <begin position="12"/>
        <end position="31"/>
    </location>
</feature>
<dbReference type="Gene3D" id="3.40.50.11820">
    <property type="match status" value="1"/>
</dbReference>
<dbReference type="PANTHER" id="PTHR37316:SF3">
    <property type="entry name" value="TEICHOIC ACID GLYCEROL-PHOSPHATE TRANSFERASE"/>
    <property type="match status" value="1"/>
</dbReference>
<evidence type="ECO:0000256" key="5">
    <source>
        <dbReference type="ARBA" id="ARBA00022944"/>
    </source>
</evidence>
<keyword evidence="9" id="KW-1185">Reference proteome</keyword>
<keyword evidence="7" id="KW-0812">Transmembrane</keyword>
<evidence type="ECO:0000256" key="6">
    <source>
        <dbReference type="ARBA" id="ARBA00023136"/>
    </source>
</evidence>
<comment type="subcellular location">
    <subcellularLocation>
        <location evidence="1">Cell membrane</location>
        <topology evidence="1">Peripheral membrane protein</topology>
    </subcellularLocation>
</comment>
<accession>A0ABZ2RMC5</accession>
<keyword evidence="3" id="KW-1003">Cell membrane</keyword>
<dbReference type="SUPFAM" id="SSF53756">
    <property type="entry name" value="UDP-Glycosyltransferase/glycogen phosphorylase"/>
    <property type="match status" value="1"/>
</dbReference>
<keyword evidence="5" id="KW-0777">Teichoic acid biosynthesis</keyword>
<gene>
    <name evidence="8" type="ORF">WG219_07350</name>
</gene>
<evidence type="ECO:0000256" key="2">
    <source>
        <dbReference type="ARBA" id="ARBA00010488"/>
    </source>
</evidence>
<evidence type="ECO:0000256" key="3">
    <source>
        <dbReference type="ARBA" id="ARBA00022475"/>
    </source>
</evidence>
<reference evidence="8 9" key="1">
    <citation type="submission" date="2024-03" db="EMBL/GenBank/DDBJ databases">
        <title>Complete genome of BD2.</title>
        <authorList>
            <person name="Cao G."/>
        </authorList>
    </citation>
    <scope>NUCLEOTIDE SEQUENCE [LARGE SCALE GENOMIC DNA]</scope>
    <source>
        <strain evidence="8 9">BD2</strain>
    </source>
</reference>
<dbReference type="PANTHER" id="PTHR37316">
    <property type="entry name" value="TEICHOIC ACID GLYCEROL-PHOSPHATE PRIMASE"/>
    <property type="match status" value="1"/>
</dbReference>
<keyword evidence="7" id="KW-1133">Transmembrane helix</keyword>